<dbReference type="SMART" id="SM00822">
    <property type="entry name" value="PKS_KR"/>
    <property type="match status" value="1"/>
</dbReference>
<dbReference type="EMBL" id="FNKO01000001">
    <property type="protein sequence ID" value="SDQ21370.1"/>
    <property type="molecule type" value="Genomic_DNA"/>
</dbReference>
<evidence type="ECO:0000259" key="3">
    <source>
        <dbReference type="SMART" id="SM00822"/>
    </source>
</evidence>
<reference evidence="5" key="1">
    <citation type="submission" date="2016-10" db="EMBL/GenBank/DDBJ databases">
        <authorList>
            <person name="Varghese N."/>
            <person name="Submissions S."/>
        </authorList>
    </citation>
    <scope>NUCLEOTIDE SEQUENCE [LARGE SCALE GENOMIC DNA]</scope>
    <source>
        <strain evidence="5">DSM 45459</strain>
    </source>
</reference>
<dbReference type="PANTHER" id="PTHR42760">
    <property type="entry name" value="SHORT-CHAIN DEHYDROGENASES/REDUCTASES FAMILY MEMBER"/>
    <property type="match status" value="1"/>
</dbReference>
<sequence length="252" mass="26283">MSTDLFSLSGRTALVTGARTGIGRAVALGLSAAGADLVLLGHNDDLDEVAGQARAQGSAVRQVAADLTDPQHARELLEPVVAEHRIDVLVNNAGTIHREPATEVDLADWRRVLDINTDSVFALSQLVGSGMVERGHGRIINIASLLSFQGGKGVPAYAASKHAVAGLTKALANEWGPHGVRVNAIAPGYIATNNTAALRADPTREPEIRGRIPAGRWGTPEDLSGAAVFLASEAANYVNGHVLAVDGGWMSR</sequence>
<dbReference type="InterPro" id="IPR020904">
    <property type="entry name" value="Sc_DH/Rdtase_CS"/>
</dbReference>
<dbReference type="InterPro" id="IPR002347">
    <property type="entry name" value="SDR_fam"/>
</dbReference>
<dbReference type="InterPro" id="IPR036291">
    <property type="entry name" value="NAD(P)-bd_dom_sf"/>
</dbReference>
<dbReference type="RefSeq" id="WP_092521096.1">
    <property type="nucleotide sequence ID" value="NZ_FNKO01000001.1"/>
</dbReference>
<dbReference type="FunFam" id="3.40.50.720:FF:000084">
    <property type="entry name" value="Short-chain dehydrogenase reductase"/>
    <property type="match status" value="1"/>
</dbReference>
<dbReference type="PANTHER" id="PTHR42760:SF5">
    <property type="entry name" value="2-DEHYDRO-3-DEOXY-D-GLUCONATE 5-DEHYDROGENASE"/>
    <property type="match status" value="1"/>
</dbReference>
<accession>A0A1H0Z1Z3</accession>
<name>A0A1H0Z1Z3_9ACTN</name>
<evidence type="ECO:0000256" key="2">
    <source>
        <dbReference type="ARBA" id="ARBA00023002"/>
    </source>
</evidence>
<gene>
    <name evidence="4" type="ORF">SAMN04489718_0793</name>
</gene>
<organism evidence="4 5">
    <name type="scientific">Actinopolyspora saharensis</name>
    <dbReference type="NCBI Taxonomy" id="995062"/>
    <lineage>
        <taxon>Bacteria</taxon>
        <taxon>Bacillati</taxon>
        <taxon>Actinomycetota</taxon>
        <taxon>Actinomycetes</taxon>
        <taxon>Actinopolysporales</taxon>
        <taxon>Actinopolysporaceae</taxon>
        <taxon>Actinopolyspora</taxon>
    </lineage>
</organism>
<protein>
    <submittedName>
        <fullName evidence="4">2-deoxy-D-gluconate 3-dehydrogenase</fullName>
    </submittedName>
</protein>
<dbReference type="Pfam" id="PF13561">
    <property type="entry name" value="adh_short_C2"/>
    <property type="match status" value="1"/>
</dbReference>
<keyword evidence="2" id="KW-0560">Oxidoreductase</keyword>
<evidence type="ECO:0000256" key="1">
    <source>
        <dbReference type="ARBA" id="ARBA00006484"/>
    </source>
</evidence>
<dbReference type="AlphaFoldDB" id="A0A1H0Z1Z3"/>
<dbReference type="PROSITE" id="PS00061">
    <property type="entry name" value="ADH_SHORT"/>
    <property type="match status" value="1"/>
</dbReference>
<dbReference type="InterPro" id="IPR057326">
    <property type="entry name" value="KR_dom"/>
</dbReference>
<feature type="domain" description="Ketoreductase" evidence="3">
    <location>
        <begin position="11"/>
        <end position="188"/>
    </location>
</feature>
<dbReference type="Gene3D" id="3.40.50.720">
    <property type="entry name" value="NAD(P)-binding Rossmann-like Domain"/>
    <property type="match status" value="1"/>
</dbReference>
<evidence type="ECO:0000313" key="4">
    <source>
        <dbReference type="EMBL" id="SDQ21370.1"/>
    </source>
</evidence>
<dbReference type="NCBIfam" id="NF005559">
    <property type="entry name" value="PRK07231.1"/>
    <property type="match status" value="1"/>
</dbReference>
<proteinExistence type="inferred from homology"/>
<comment type="similarity">
    <text evidence="1">Belongs to the short-chain dehydrogenases/reductases (SDR) family.</text>
</comment>
<dbReference type="OrthoDB" id="286404at2"/>
<dbReference type="PRINTS" id="PR00080">
    <property type="entry name" value="SDRFAMILY"/>
</dbReference>
<dbReference type="STRING" id="995062.SAMN04489718_0793"/>
<dbReference type="Proteomes" id="UP000199301">
    <property type="component" value="Unassembled WGS sequence"/>
</dbReference>
<evidence type="ECO:0000313" key="5">
    <source>
        <dbReference type="Proteomes" id="UP000199301"/>
    </source>
</evidence>
<keyword evidence="5" id="KW-1185">Reference proteome</keyword>
<dbReference type="PRINTS" id="PR00081">
    <property type="entry name" value="GDHRDH"/>
</dbReference>
<dbReference type="GO" id="GO:0016616">
    <property type="term" value="F:oxidoreductase activity, acting on the CH-OH group of donors, NAD or NADP as acceptor"/>
    <property type="evidence" value="ECO:0007669"/>
    <property type="project" value="TreeGrafter"/>
</dbReference>
<dbReference type="SUPFAM" id="SSF51735">
    <property type="entry name" value="NAD(P)-binding Rossmann-fold domains"/>
    <property type="match status" value="1"/>
</dbReference>